<dbReference type="WormBase" id="Y27F2A.9">
    <property type="protein sequence ID" value="CE21492"/>
    <property type="gene ID" value="WBGene00021300"/>
</dbReference>
<dbReference type="Bgee" id="WBGene00021300">
    <property type="expression patterns" value="Expressed in embryo and 1 other cell type or tissue"/>
</dbReference>
<sequence>MSLILFFYFMVLSEACMRTVPPEDVYISITLPYEDFTTESNEIAVTTDSSTVPQLVTETTEIPTATTTPVGVYVTGAPPSGPICFNC</sequence>
<evidence type="ECO:0000313" key="3">
    <source>
        <dbReference type="Proteomes" id="UP000001940"/>
    </source>
</evidence>
<dbReference type="InParanoid" id="Q6AW17"/>
<dbReference type="PaxDb" id="6239-Y27F2A.9"/>
<dbReference type="EMBL" id="BX284602">
    <property type="protein sequence ID" value="CCD73688.2"/>
    <property type="molecule type" value="Genomic_DNA"/>
</dbReference>
<dbReference type="CTD" id="3565875"/>
<proteinExistence type="predicted"/>
<evidence type="ECO:0000313" key="4">
    <source>
        <dbReference type="WormBase" id="Y27F2A.9"/>
    </source>
</evidence>
<gene>
    <name evidence="2" type="ORF">CELE_Y27F2A.9</name>
    <name evidence="2 4" type="ORF">Y27F2A.9</name>
</gene>
<keyword evidence="1" id="KW-0732">Signal</keyword>
<evidence type="ECO:0000313" key="2">
    <source>
        <dbReference type="EMBL" id="CCD73688.2"/>
    </source>
</evidence>
<accession>Q6AW17</accession>
<organism evidence="2 3">
    <name type="scientific">Caenorhabditis elegans</name>
    <dbReference type="NCBI Taxonomy" id="6239"/>
    <lineage>
        <taxon>Eukaryota</taxon>
        <taxon>Metazoa</taxon>
        <taxon>Ecdysozoa</taxon>
        <taxon>Nematoda</taxon>
        <taxon>Chromadorea</taxon>
        <taxon>Rhabditida</taxon>
        <taxon>Rhabditina</taxon>
        <taxon>Rhabditomorpha</taxon>
        <taxon>Rhabditoidea</taxon>
        <taxon>Rhabditidae</taxon>
        <taxon>Peloderinae</taxon>
        <taxon>Caenorhabditis</taxon>
    </lineage>
</organism>
<keyword evidence="3" id="KW-1185">Reference proteome</keyword>
<dbReference type="OrthoDB" id="5906551at2759"/>
<dbReference type="AGR" id="WB:WBGene00021300"/>
<feature type="signal peptide" evidence="1">
    <location>
        <begin position="1"/>
        <end position="15"/>
    </location>
</feature>
<protein>
    <submittedName>
        <fullName evidence="2">Uncharacterized protein</fullName>
    </submittedName>
</protein>
<reference evidence="2 3" key="1">
    <citation type="journal article" date="1998" name="Science">
        <title>Genome sequence of the nematode C. elegans: a platform for investigating biology.</title>
        <authorList>
            <consortium name="The C. elegans sequencing consortium"/>
            <person name="Sulson J.E."/>
            <person name="Waterston R."/>
        </authorList>
    </citation>
    <scope>NUCLEOTIDE SEQUENCE [LARGE SCALE GENOMIC DNA]</scope>
    <source>
        <strain evidence="2 3">Bristol N2</strain>
    </source>
</reference>
<feature type="chain" id="PRO_5012994620" evidence="1">
    <location>
        <begin position="16"/>
        <end position="87"/>
    </location>
</feature>
<name>Q6AW17_CAEEL</name>
<dbReference type="AlphaFoldDB" id="Q6AW17"/>
<dbReference type="Proteomes" id="UP000001940">
    <property type="component" value="Chromosome II"/>
</dbReference>
<dbReference type="HOGENOM" id="CLU_2485357_0_0_1"/>
<dbReference type="GeneID" id="3565875"/>
<dbReference type="RefSeq" id="NP_001022424.2">
    <property type="nucleotide sequence ID" value="NM_001027253.2"/>
</dbReference>
<evidence type="ECO:0000256" key="1">
    <source>
        <dbReference type="SAM" id="SignalP"/>
    </source>
</evidence>
<dbReference type="KEGG" id="cel:CELE_Y27F2A.9"/>
<dbReference type="UCSC" id="Y27F2A.9">
    <property type="organism name" value="c. elegans"/>
</dbReference>